<dbReference type="CDD" id="cd10967">
    <property type="entry name" value="CE4_GLA_like_6s"/>
    <property type="match status" value="1"/>
</dbReference>
<protein>
    <recommendedName>
        <fullName evidence="5">NodB homology domain-containing protein</fullName>
    </recommendedName>
</protein>
<dbReference type="InterPro" id="IPR006342">
    <property type="entry name" value="FkbM_mtfrase"/>
</dbReference>
<dbReference type="Gene3D" id="3.20.20.370">
    <property type="entry name" value="Glycoside hydrolase/deacetylase"/>
    <property type="match status" value="1"/>
</dbReference>
<feature type="domain" description="Methyltransferase FkbM" evidence="2">
    <location>
        <begin position="297"/>
        <end position="433"/>
    </location>
</feature>
<dbReference type="InterPro" id="IPR029063">
    <property type="entry name" value="SAM-dependent_MTases_sf"/>
</dbReference>
<dbReference type="NCBIfam" id="TIGR01444">
    <property type="entry name" value="fkbM_fam"/>
    <property type="match status" value="1"/>
</dbReference>
<dbReference type="GO" id="GO:0016810">
    <property type="term" value="F:hydrolase activity, acting on carbon-nitrogen (but not peptide) bonds"/>
    <property type="evidence" value="ECO:0007669"/>
    <property type="project" value="InterPro"/>
</dbReference>
<gene>
    <name evidence="3" type="ORF">A2943_00065</name>
</gene>
<dbReference type="Pfam" id="PF05050">
    <property type="entry name" value="Methyltransf_21"/>
    <property type="match status" value="1"/>
</dbReference>
<reference evidence="3 4" key="1">
    <citation type="journal article" date="2016" name="Nat. Commun.">
        <title>Thousands of microbial genomes shed light on interconnected biogeochemical processes in an aquifer system.</title>
        <authorList>
            <person name="Anantharaman K."/>
            <person name="Brown C.T."/>
            <person name="Hug L.A."/>
            <person name="Sharon I."/>
            <person name="Castelle C.J."/>
            <person name="Probst A.J."/>
            <person name="Thomas B.C."/>
            <person name="Singh A."/>
            <person name="Wilkins M.J."/>
            <person name="Karaoz U."/>
            <person name="Brodie E.L."/>
            <person name="Williams K.H."/>
            <person name="Hubbard S.S."/>
            <person name="Banfield J.F."/>
        </authorList>
    </citation>
    <scope>NUCLEOTIDE SEQUENCE [LARGE SCALE GENOMIC DNA]</scope>
</reference>
<name>A0A1F4XEZ7_9BACT</name>
<dbReference type="STRING" id="1797243.A2943_00065"/>
<feature type="domain" description="NodB homology" evidence="1">
    <location>
        <begin position="4"/>
        <end position="118"/>
    </location>
</feature>
<dbReference type="EMBL" id="MEWX01000026">
    <property type="protein sequence ID" value="OGC80257.1"/>
    <property type="molecule type" value="Genomic_DNA"/>
</dbReference>
<dbReference type="Pfam" id="PF01522">
    <property type="entry name" value="Polysacc_deac_1"/>
    <property type="match status" value="1"/>
</dbReference>
<dbReference type="PANTHER" id="PTHR32026">
    <property type="entry name" value="METHYLTRANSFERASE-LIKE PROTEIN 24"/>
    <property type="match status" value="1"/>
</dbReference>
<dbReference type="Proteomes" id="UP000176185">
    <property type="component" value="Unassembled WGS sequence"/>
</dbReference>
<dbReference type="SUPFAM" id="SSF88713">
    <property type="entry name" value="Glycoside hydrolase/deacetylase"/>
    <property type="match status" value="1"/>
</dbReference>
<dbReference type="AlphaFoldDB" id="A0A1F4XEZ7"/>
<proteinExistence type="predicted"/>
<dbReference type="Gene3D" id="3.40.50.150">
    <property type="entry name" value="Vaccinia Virus protein VP39"/>
    <property type="match status" value="1"/>
</dbReference>
<evidence type="ECO:0000259" key="2">
    <source>
        <dbReference type="Pfam" id="PF05050"/>
    </source>
</evidence>
<dbReference type="SUPFAM" id="SSF53335">
    <property type="entry name" value="S-adenosyl-L-methionine-dependent methyltransferases"/>
    <property type="match status" value="1"/>
</dbReference>
<dbReference type="InterPro" id="IPR026913">
    <property type="entry name" value="METTL24"/>
</dbReference>
<evidence type="ECO:0000313" key="4">
    <source>
        <dbReference type="Proteomes" id="UP000176185"/>
    </source>
</evidence>
<organism evidence="3 4">
    <name type="scientific">Candidatus Adlerbacteria bacterium RIFCSPLOWO2_01_FULL_51_16</name>
    <dbReference type="NCBI Taxonomy" id="1797243"/>
    <lineage>
        <taxon>Bacteria</taxon>
        <taxon>Candidatus Adleribacteriota</taxon>
    </lineage>
</organism>
<sequence>MLYVTTSWDDGDTLDRKLGRLLSRYGVKGTFYVAKEYRKERLSEEEIRVLSKAHEVGAHTLTHPDLCKLLKEEKVREIRGSKEWLQGVTAGEVPMFCYPSGYFDEATAELVREAGFRGARTTIASKIDLPTSAYEVPTTLQVYPFPFRKNLRGGYYWRRLLEPLRERYSLYRALGVPRSRMTSWLSVAKSAFDHSQKHGEVFHLWGHSWELEAYGMWDDLEKLLAYIARHKNIRFVTNSELLTAAELPTIETVIPSEHIGGSWVTGGDLTADSIIYSFGVGEDISWDKVLIEKYNLTVHAFDPTPKSIVWLKEQKLPKYFIFYEYGIGPQDGMQHFAEPLKPHWVSYSTAREGKGVEAPVKRLQTIMRELGHTYIDVLKMDIEGGEYEVIDDMFASKIFPKQLLVEFHHRWKGLGIHKTKGAIEKLHEAGYKIFYISPNGEEYSFIFNS</sequence>
<dbReference type="GO" id="GO:0005975">
    <property type="term" value="P:carbohydrate metabolic process"/>
    <property type="evidence" value="ECO:0007669"/>
    <property type="project" value="InterPro"/>
</dbReference>
<accession>A0A1F4XEZ7</accession>
<dbReference type="InterPro" id="IPR002509">
    <property type="entry name" value="NODB_dom"/>
</dbReference>
<dbReference type="PANTHER" id="PTHR32026:SF10">
    <property type="entry name" value="METHYLTRANSFERASE-LIKE PROTEIN 24-RELATED"/>
    <property type="match status" value="1"/>
</dbReference>
<comment type="caution">
    <text evidence="3">The sequence shown here is derived from an EMBL/GenBank/DDBJ whole genome shotgun (WGS) entry which is preliminary data.</text>
</comment>
<evidence type="ECO:0000259" key="1">
    <source>
        <dbReference type="Pfam" id="PF01522"/>
    </source>
</evidence>
<evidence type="ECO:0008006" key="5">
    <source>
        <dbReference type="Google" id="ProtNLM"/>
    </source>
</evidence>
<dbReference type="InterPro" id="IPR011330">
    <property type="entry name" value="Glyco_hydro/deAcase_b/a-brl"/>
</dbReference>
<evidence type="ECO:0000313" key="3">
    <source>
        <dbReference type="EMBL" id="OGC80257.1"/>
    </source>
</evidence>